<feature type="compositionally biased region" description="Low complexity" evidence="2">
    <location>
        <begin position="249"/>
        <end position="259"/>
    </location>
</feature>
<feature type="compositionally biased region" description="Low complexity" evidence="2">
    <location>
        <begin position="1195"/>
        <end position="1212"/>
    </location>
</feature>
<accession>A0A7S2L2Y5</accession>
<evidence type="ECO:0000313" key="3">
    <source>
        <dbReference type="EMBL" id="CAD9593322.1"/>
    </source>
</evidence>
<feature type="compositionally biased region" description="Acidic residues" evidence="2">
    <location>
        <begin position="1080"/>
        <end position="1092"/>
    </location>
</feature>
<evidence type="ECO:0000256" key="2">
    <source>
        <dbReference type="SAM" id="MobiDB-lite"/>
    </source>
</evidence>
<feature type="compositionally biased region" description="Acidic residues" evidence="2">
    <location>
        <begin position="171"/>
        <end position="180"/>
    </location>
</feature>
<feature type="compositionally biased region" description="Polar residues" evidence="2">
    <location>
        <begin position="1155"/>
        <end position="1180"/>
    </location>
</feature>
<feature type="coiled-coil region" evidence="1">
    <location>
        <begin position="1484"/>
        <end position="1518"/>
    </location>
</feature>
<gene>
    <name evidence="3" type="ORF">LDAN0321_LOCUS14155</name>
</gene>
<feature type="region of interest" description="Disordered" evidence="2">
    <location>
        <begin position="518"/>
        <end position="543"/>
    </location>
</feature>
<feature type="compositionally biased region" description="Polar residues" evidence="2">
    <location>
        <begin position="116"/>
        <end position="127"/>
    </location>
</feature>
<feature type="compositionally biased region" description="Low complexity" evidence="2">
    <location>
        <begin position="368"/>
        <end position="379"/>
    </location>
</feature>
<feature type="region of interest" description="Disordered" evidence="2">
    <location>
        <begin position="866"/>
        <end position="925"/>
    </location>
</feature>
<sequence length="1802" mass="198039">MNDDRNTTDDDLLNSSLPSTSSSSSMITNTTTGRQRSVSLGGQNNNLNDQNKSLRRGNKNHLKSLKNNNRRHTISDWNDKENQEFERLEREAMNAVRENDEEDTTNTKEEGEELSTLMTTSTPSAAKQSGVIRSVKFNRGGLNLMRRLSVGNYNNNSTKKSHTQETNEKEKEEDEEENGDETVNISLLAALTQNDSDDSDDEEESLLVSPVQSPPRRRNDDNNVAAAKIMDSPARNTRLATRRLSNHISSPAATSASPPQKSPLRKSPAKNNKKKKQNPAIPDSPARNTRSRTKASPSPSNKNTNNNKNKRRETADTQDLQGFLLNFDNDDNDVDDDDSRRSSDASSLPSIKFGIDNDDDDDDDTRMSNASVSSCSSANHKLDNNNDEDTDNNGDTVNTALLNAVLEGTGLERRPDTDTTLNSNSNSTNQETSERERRRRSSIIIGGGKSRRESYLADPTTADTIDTHVLNGILDDNSSSNDNVEDASDESVMETIAEGTASQENNASFASAAVNNDVEEEDEAMEDEVEMEEEEQQGSNLETNVEEQVPKDDYDNHHHISAEVEADNKLKPPLQSSRPPQIQIKTKTKANTKKRTVQFAAMTPSSSSSTPLSALKKPRYSRVTPHAKTRPESSNNNNGGALKVAFGSPVYAEYNKNSPSMSLTPLPKQKFFPPPDSASPLNRDDNDDVEESASSPETMHLMAPSSSSSPLNSSTSSIEQDNDDDEDATMELEENITELLQQNYNYAVTNDGSSIMNLSMASSSGSDASNISTAAVASPTMQLESNLTALLQQADDTAVENDGDDSFNRSSLSTTDTPLNKASSSSSSADYDDHHNNGSNVIVNVNASPTMQLESNLTALLQQADDNDNENENDDSISIGMNTTLSTSTSTAMQKPPAALRQRLPARGDDDDTNESGVSMEDQNEANEDTMELEGNITQVLAAVNANSSFSSTNNYDNCEELFTSPNTCDAESLASAANGIPSTSGGSEDGSAEKAVRMPSGKLNFDTVATTTTTYNAATLVTTEQHPSLRFHMKKTQQQQQLEEEDVTMELDTDLSVILKAGEDGATNTIDSAQLAALMEEEEDDEQEQREEDAANETKRSSSTVTSKQQDHDNTNGADEHEDENENLTEQSILGLYPVHDTTILEEDDEDDNASSTTSDLIITQSPTPEKKQPGTTRLSLGAASAIKTKASARRISLSGSASAAGNPPSSENQQDDGDNNARTRRKSTSSITFHDPSKEEHQPSIPTRSSASFYKDHEDNNVAVTAFDDSQATVEMKDEATTVPMISSEPTITSKEVGQIVMNILEEQQYSSKSSDENDALAEAFVYGMKMLPTPMESSTTASTRQSLLEFMSAVVSEVEGKYKYEHNEDDGGAFENYQFLIDSMDMEHKIRTKDPEFVQLVRDVQLFAESEWLEWEQQVMESLGDVIAGGDGYGDTCTADHIQNTVHENAIESGEQLVREIQDTIALIESKASRMARRTSLKRRNQSMMQLANEVDELERQIAALEFEHTNAMVDMSKMNMLVVQMDGLNIESENLIKCRTSAEENRRDYKMLEGLLSFSPLSLEESKIQLFLHMGSTCICQDKYNMEVSFDLSDMNTNKLGCAIPMDVHVHVRSSREKNTCSSTCSEGALLQVSSGLQSFLDQKTKDIRNAFSSQRKLFNDPSEIKSMLHALQWQIGRMELIAGELRTIQLKYETILESQVAVHEQSQMMIITNDDDASQSGFALTIDFTSKSMAAKLRVCFDINDSYPFSPMDVCMDTIIGHDCVDVDALGRQLMKNATPGFAYLSRACDVIVAYLQ</sequence>
<feature type="compositionally biased region" description="Low complexity" evidence="2">
    <location>
        <begin position="419"/>
        <end position="431"/>
    </location>
</feature>
<feature type="compositionally biased region" description="Basic and acidic residues" evidence="2">
    <location>
        <begin position="73"/>
        <end position="92"/>
    </location>
</feature>
<feature type="compositionally biased region" description="Acidic residues" evidence="2">
    <location>
        <begin position="328"/>
        <end position="337"/>
    </location>
</feature>
<feature type="compositionally biased region" description="Acidic residues" evidence="2">
    <location>
        <begin position="866"/>
        <end position="875"/>
    </location>
</feature>
<protein>
    <submittedName>
        <fullName evidence="3">Uncharacterized protein</fullName>
    </submittedName>
</protein>
<feature type="compositionally biased region" description="Basic residues" evidence="2">
    <location>
        <begin position="263"/>
        <end position="277"/>
    </location>
</feature>
<feature type="compositionally biased region" description="Polar residues" evidence="2">
    <location>
        <begin position="879"/>
        <end position="893"/>
    </location>
</feature>
<feature type="region of interest" description="Disordered" evidence="2">
    <location>
        <begin position="798"/>
        <end position="837"/>
    </location>
</feature>
<feature type="compositionally biased region" description="Basic residues" evidence="2">
    <location>
        <begin position="616"/>
        <end position="628"/>
    </location>
</feature>
<feature type="region of interest" description="Disordered" evidence="2">
    <location>
        <begin position="472"/>
        <end position="491"/>
    </location>
</feature>
<feature type="region of interest" description="Disordered" evidence="2">
    <location>
        <begin position="148"/>
        <end position="180"/>
    </location>
</feature>
<feature type="region of interest" description="Disordered" evidence="2">
    <location>
        <begin position="1080"/>
        <end position="1127"/>
    </location>
</feature>
<evidence type="ECO:0000256" key="1">
    <source>
        <dbReference type="SAM" id="Coils"/>
    </source>
</evidence>
<feature type="compositionally biased region" description="Basic residues" evidence="2">
    <location>
        <begin position="586"/>
        <end position="596"/>
    </location>
</feature>
<feature type="region of interest" description="Disordered" evidence="2">
    <location>
        <begin position="661"/>
        <end position="727"/>
    </location>
</feature>
<dbReference type="EMBL" id="HBGY01022406">
    <property type="protein sequence ID" value="CAD9593322.1"/>
    <property type="molecule type" value="Transcribed_RNA"/>
</dbReference>
<proteinExistence type="predicted"/>
<reference evidence="3" key="1">
    <citation type="submission" date="2021-01" db="EMBL/GenBank/DDBJ databases">
        <authorList>
            <person name="Corre E."/>
            <person name="Pelletier E."/>
            <person name="Niang G."/>
            <person name="Scheremetjew M."/>
            <person name="Finn R."/>
            <person name="Kale V."/>
            <person name="Holt S."/>
            <person name="Cochrane G."/>
            <person name="Meng A."/>
            <person name="Brown T."/>
            <person name="Cohen L."/>
        </authorList>
    </citation>
    <scope>NUCLEOTIDE SEQUENCE</scope>
    <source>
        <strain evidence="3">B650</strain>
    </source>
</reference>
<feature type="compositionally biased region" description="Low complexity" evidence="2">
    <location>
        <begin position="13"/>
        <end position="32"/>
    </location>
</feature>
<feature type="region of interest" description="Disordered" evidence="2">
    <location>
        <begin position="562"/>
        <end position="642"/>
    </location>
</feature>
<keyword evidence="1" id="KW-0175">Coiled coil</keyword>
<feature type="compositionally biased region" description="Low complexity" evidence="2">
    <location>
        <begin position="40"/>
        <end position="51"/>
    </location>
</feature>
<feature type="compositionally biased region" description="Polar residues" evidence="2">
    <location>
        <begin position="808"/>
        <end position="822"/>
    </location>
</feature>
<feature type="compositionally biased region" description="Polar residues" evidence="2">
    <location>
        <begin position="574"/>
        <end position="584"/>
    </location>
</feature>
<feature type="region of interest" description="Disordered" evidence="2">
    <location>
        <begin position="1"/>
        <end position="127"/>
    </location>
</feature>
<organism evidence="3">
    <name type="scientific">Leptocylindrus danicus</name>
    <dbReference type="NCBI Taxonomy" id="163516"/>
    <lineage>
        <taxon>Eukaryota</taxon>
        <taxon>Sar</taxon>
        <taxon>Stramenopiles</taxon>
        <taxon>Ochrophyta</taxon>
        <taxon>Bacillariophyta</taxon>
        <taxon>Coscinodiscophyceae</taxon>
        <taxon>Chaetocerotophycidae</taxon>
        <taxon>Leptocylindrales</taxon>
        <taxon>Leptocylindraceae</taxon>
        <taxon>Leptocylindrus</taxon>
    </lineage>
</organism>
<feature type="compositionally biased region" description="Low complexity" evidence="2">
    <location>
        <begin position="600"/>
        <end position="615"/>
    </location>
</feature>
<name>A0A7S2L2Y5_9STRA</name>
<feature type="compositionally biased region" description="Low complexity" evidence="2">
    <location>
        <begin position="705"/>
        <end position="717"/>
    </location>
</feature>
<feature type="compositionally biased region" description="Acidic residues" evidence="2">
    <location>
        <begin position="195"/>
        <end position="205"/>
    </location>
</feature>
<feature type="region of interest" description="Disordered" evidence="2">
    <location>
        <begin position="1193"/>
        <end position="1256"/>
    </location>
</feature>
<feature type="region of interest" description="Disordered" evidence="2">
    <location>
        <begin position="1148"/>
        <end position="1181"/>
    </location>
</feature>
<feature type="compositionally biased region" description="Acidic residues" evidence="2">
    <location>
        <begin position="518"/>
        <end position="536"/>
    </location>
</feature>
<feature type="region of interest" description="Disordered" evidence="2">
    <location>
        <begin position="194"/>
        <end position="454"/>
    </location>
</feature>
<feature type="compositionally biased region" description="Basic residues" evidence="2">
    <location>
        <begin position="53"/>
        <end position="72"/>
    </location>
</feature>